<feature type="transmembrane region" description="Helical" evidence="5">
    <location>
        <begin position="389"/>
        <end position="412"/>
    </location>
</feature>
<dbReference type="PANTHER" id="PTHR13315">
    <property type="entry name" value="METALLO PHOSPHOESTERASE RELATED"/>
    <property type="match status" value="1"/>
</dbReference>
<keyword evidence="4 5" id="KW-0472">Membrane</keyword>
<dbReference type="GO" id="GO:0016020">
    <property type="term" value="C:membrane"/>
    <property type="evidence" value="ECO:0007669"/>
    <property type="project" value="UniProtKB-SubCell"/>
</dbReference>
<proteinExistence type="predicted"/>
<dbReference type="STRING" id="1173061.A0A0J9X4J5"/>
<dbReference type="GO" id="GO:0016787">
    <property type="term" value="F:hydrolase activity"/>
    <property type="evidence" value="ECO:0007669"/>
    <property type="project" value="InterPro"/>
</dbReference>
<evidence type="ECO:0000313" key="7">
    <source>
        <dbReference type="EMBL" id="CDO52085.1"/>
    </source>
</evidence>
<dbReference type="GO" id="GO:0005783">
    <property type="term" value="C:endoplasmic reticulum"/>
    <property type="evidence" value="ECO:0007669"/>
    <property type="project" value="TreeGrafter"/>
</dbReference>
<comment type="caution">
    <text evidence="7">The sequence shown here is derived from an EMBL/GenBank/DDBJ whole genome shotgun (WGS) entry which is preliminary data.</text>
</comment>
<organism evidence="7 8">
    <name type="scientific">Geotrichum candidum</name>
    <name type="common">Oospora lactis</name>
    <name type="synonym">Dipodascus geotrichum</name>
    <dbReference type="NCBI Taxonomy" id="1173061"/>
    <lineage>
        <taxon>Eukaryota</taxon>
        <taxon>Fungi</taxon>
        <taxon>Dikarya</taxon>
        <taxon>Ascomycota</taxon>
        <taxon>Saccharomycotina</taxon>
        <taxon>Dipodascomycetes</taxon>
        <taxon>Dipodascales</taxon>
        <taxon>Dipodascaceae</taxon>
        <taxon>Geotrichum</taxon>
    </lineage>
</organism>
<gene>
    <name evidence="7" type="ORF">BN980_GECA02s05609g</name>
</gene>
<evidence type="ECO:0000313" key="8">
    <source>
        <dbReference type="Proteomes" id="UP000242525"/>
    </source>
</evidence>
<feature type="transmembrane region" description="Helical" evidence="5">
    <location>
        <begin position="526"/>
        <end position="546"/>
    </location>
</feature>
<keyword evidence="2 5" id="KW-0812">Transmembrane</keyword>
<dbReference type="SUPFAM" id="SSF56300">
    <property type="entry name" value="Metallo-dependent phosphatases"/>
    <property type="match status" value="1"/>
</dbReference>
<reference evidence="7" key="1">
    <citation type="submission" date="2014-03" db="EMBL/GenBank/DDBJ databases">
        <authorList>
            <person name="Casaregola S."/>
        </authorList>
    </citation>
    <scope>NUCLEOTIDE SEQUENCE [LARGE SCALE GENOMIC DNA]</scope>
    <source>
        <strain evidence="7">CLIB 918</strain>
    </source>
</reference>
<evidence type="ECO:0000256" key="5">
    <source>
        <dbReference type="SAM" id="Phobius"/>
    </source>
</evidence>
<dbReference type="InterPro" id="IPR029052">
    <property type="entry name" value="Metallo-depent_PP-like"/>
</dbReference>
<dbReference type="Pfam" id="PF00149">
    <property type="entry name" value="Metallophos"/>
    <property type="match status" value="1"/>
</dbReference>
<dbReference type="PANTHER" id="PTHR13315:SF4">
    <property type="entry name" value="METALLOPHOSPHOESTERASE, ISOFORM E"/>
    <property type="match status" value="1"/>
</dbReference>
<dbReference type="OrthoDB" id="5977743at2759"/>
<feature type="domain" description="Calcineurin-like phosphoesterase" evidence="6">
    <location>
        <begin position="120"/>
        <end position="317"/>
    </location>
</feature>
<dbReference type="AlphaFoldDB" id="A0A0J9X4J5"/>
<dbReference type="InterPro" id="IPR004843">
    <property type="entry name" value="Calcineurin-like_PHP"/>
</dbReference>
<comment type="subcellular location">
    <subcellularLocation>
        <location evidence="1">Membrane</location>
        <topology evidence="1">Multi-pass membrane protein</topology>
    </subcellularLocation>
</comment>
<keyword evidence="3 5" id="KW-1133">Transmembrane helix</keyword>
<evidence type="ECO:0000256" key="2">
    <source>
        <dbReference type="ARBA" id="ARBA00022692"/>
    </source>
</evidence>
<dbReference type="GO" id="GO:0006506">
    <property type="term" value="P:GPI anchor biosynthetic process"/>
    <property type="evidence" value="ECO:0007669"/>
    <property type="project" value="InterPro"/>
</dbReference>
<sequence length="548" mass="62136">MVLKFATFFKKKLRLNYLHVLCLLWLLLIYFTERIYPIQTLQKCNWDLWEPWADQAATAAAAAAKDGGSPLPIGAPARLGLFGDPQIIDNFSYPGRNYFLKRATIFITDLYHRKNWVFANQVLRFDRKFFLGDLFDGGREWKSPEEDAEWELEYQRFMRIFSDPPKVRDSEARTIFSLPGNHDIGFGNTLMQGAHARFVKHFGETSSYHFVGNHTVILLDTIAMMNTDNDKVYRRPYEFLNEYIMGVNDEMKQQPTVLLTHVPLFRDPHLSCGAKRESKENLPYVKGYQYQTMVSPEITDTILTTIQPVAVFSGDDHDACYIQHNYTVSDPPIKKTAEEYTTKSTSMAMGISRPGIQMLSLYHPHGMPDPEDGGPRSFETKICYLPNPFYPFILFFLLGLFTMVFLLSLNFLPVLIPTPMYRALGSHPAVVFADDSKAKRGFSSAAPPAADESDEFRNRAIVNKRTGTADIELVSSLRYEDEENHNSDDGNSAGGLTSSGDSKGALANASRLISSAAVWKQIMRDLIVIFAVASTFFAILSITIYWEE</sequence>
<evidence type="ECO:0000256" key="1">
    <source>
        <dbReference type="ARBA" id="ARBA00004141"/>
    </source>
</evidence>
<evidence type="ECO:0000259" key="6">
    <source>
        <dbReference type="Pfam" id="PF00149"/>
    </source>
</evidence>
<dbReference type="EMBL" id="CCBN010000002">
    <property type="protein sequence ID" value="CDO52085.1"/>
    <property type="molecule type" value="Genomic_DNA"/>
</dbReference>
<dbReference type="Gene3D" id="3.60.21.10">
    <property type="match status" value="1"/>
</dbReference>
<keyword evidence="8" id="KW-1185">Reference proteome</keyword>
<evidence type="ECO:0000256" key="3">
    <source>
        <dbReference type="ARBA" id="ARBA00022989"/>
    </source>
</evidence>
<accession>A0A0J9X4J5</accession>
<evidence type="ECO:0000256" key="4">
    <source>
        <dbReference type="ARBA" id="ARBA00023136"/>
    </source>
</evidence>
<protein>
    <submittedName>
        <fullName evidence="7">Similar to Saccharomyces cerevisiae YDR182W CDC1 Putative lipid phosphatase of the endoplasmic reticulum</fullName>
    </submittedName>
</protein>
<dbReference type="InterPro" id="IPR033308">
    <property type="entry name" value="PGAP5/Cdc1/Ted1"/>
</dbReference>
<name>A0A0J9X4J5_GEOCN</name>
<dbReference type="Proteomes" id="UP000242525">
    <property type="component" value="Unassembled WGS sequence"/>
</dbReference>